<feature type="domain" description="Glycosyltransferase 2-like" evidence="2">
    <location>
        <begin position="5"/>
        <end position="165"/>
    </location>
</feature>
<feature type="region of interest" description="Disordered" evidence="1">
    <location>
        <begin position="309"/>
        <end position="335"/>
    </location>
</feature>
<protein>
    <submittedName>
        <fullName evidence="3">Glycosyl transferase family 2</fullName>
    </submittedName>
</protein>
<dbReference type="SUPFAM" id="SSF53448">
    <property type="entry name" value="Nucleotide-diphospho-sugar transferases"/>
    <property type="match status" value="1"/>
</dbReference>
<comment type="caution">
    <text evidence="3">The sequence shown here is derived from an EMBL/GenBank/DDBJ whole genome shotgun (WGS) entry which is preliminary data.</text>
</comment>
<name>A0A3N1D953_9ACTN</name>
<organism evidence="3 4">
    <name type="scientific">Actinocorallia herbida</name>
    <dbReference type="NCBI Taxonomy" id="58109"/>
    <lineage>
        <taxon>Bacteria</taxon>
        <taxon>Bacillati</taxon>
        <taxon>Actinomycetota</taxon>
        <taxon>Actinomycetes</taxon>
        <taxon>Streptosporangiales</taxon>
        <taxon>Thermomonosporaceae</taxon>
        <taxon>Actinocorallia</taxon>
    </lineage>
</organism>
<evidence type="ECO:0000259" key="2">
    <source>
        <dbReference type="Pfam" id="PF00535"/>
    </source>
</evidence>
<reference evidence="3 4" key="1">
    <citation type="submission" date="2018-11" db="EMBL/GenBank/DDBJ databases">
        <title>Sequencing the genomes of 1000 actinobacteria strains.</title>
        <authorList>
            <person name="Klenk H.-P."/>
        </authorList>
    </citation>
    <scope>NUCLEOTIDE SEQUENCE [LARGE SCALE GENOMIC DNA]</scope>
    <source>
        <strain evidence="3 4">DSM 44254</strain>
    </source>
</reference>
<feature type="compositionally biased region" description="Basic residues" evidence="1">
    <location>
        <begin position="325"/>
        <end position="335"/>
    </location>
</feature>
<dbReference type="AlphaFoldDB" id="A0A3N1D953"/>
<dbReference type="RefSeq" id="WP_123669063.1">
    <property type="nucleotide sequence ID" value="NZ_RJKE01000001.1"/>
</dbReference>
<dbReference type="InterPro" id="IPR050834">
    <property type="entry name" value="Glycosyltransf_2"/>
</dbReference>
<dbReference type="EMBL" id="RJKE01000001">
    <property type="protein sequence ID" value="ROO90055.1"/>
    <property type="molecule type" value="Genomic_DNA"/>
</dbReference>
<evidence type="ECO:0000313" key="4">
    <source>
        <dbReference type="Proteomes" id="UP000272400"/>
    </source>
</evidence>
<sequence length="335" mass="37151">MSVLSVISPVRDVARYVPDLLASLSANVRPGFEFLVVDDGSTDATAELLRRARVPGLRILTHQAPGGPSAARNTGLAEASGRYVTFLDGDDWIRPGYLAELVAAIETLGCDFVMTDHIEAKGARRILRVPPEARLGERLPARPAILPQHDKSMVDYPYTWAGIYRRALGPLLEFDPRLHTAEDRPWFWRLYRRADDFAVVSLRGLFYRRGATTALTRIGDARQLHYFDAFDGILADLTADGEPPELHYKAIRNYCAIMARQIGAEARLTPGLQATQRARAAATLRTFPPDVLASVLRGWGPERRDLLEGVAGLTDQPPRGTRGTRSARRTRMSAR</sequence>
<proteinExistence type="predicted"/>
<dbReference type="GO" id="GO:0016740">
    <property type="term" value="F:transferase activity"/>
    <property type="evidence" value="ECO:0007669"/>
    <property type="project" value="UniProtKB-KW"/>
</dbReference>
<evidence type="ECO:0000313" key="3">
    <source>
        <dbReference type="EMBL" id="ROO90055.1"/>
    </source>
</evidence>
<dbReference type="Proteomes" id="UP000272400">
    <property type="component" value="Unassembled WGS sequence"/>
</dbReference>
<evidence type="ECO:0000256" key="1">
    <source>
        <dbReference type="SAM" id="MobiDB-lite"/>
    </source>
</evidence>
<dbReference type="InterPro" id="IPR029044">
    <property type="entry name" value="Nucleotide-diphossugar_trans"/>
</dbReference>
<keyword evidence="3" id="KW-0808">Transferase</keyword>
<dbReference type="InterPro" id="IPR001173">
    <property type="entry name" value="Glyco_trans_2-like"/>
</dbReference>
<dbReference type="Gene3D" id="3.90.550.10">
    <property type="entry name" value="Spore Coat Polysaccharide Biosynthesis Protein SpsA, Chain A"/>
    <property type="match status" value="1"/>
</dbReference>
<dbReference type="PANTHER" id="PTHR43685:SF2">
    <property type="entry name" value="GLYCOSYLTRANSFERASE 2-LIKE DOMAIN-CONTAINING PROTEIN"/>
    <property type="match status" value="1"/>
</dbReference>
<dbReference type="OrthoDB" id="3226099at2"/>
<dbReference type="CDD" id="cd00761">
    <property type="entry name" value="Glyco_tranf_GTA_type"/>
    <property type="match status" value="1"/>
</dbReference>
<gene>
    <name evidence="3" type="ORF">EDD29_7768</name>
</gene>
<keyword evidence="4" id="KW-1185">Reference proteome</keyword>
<dbReference type="PANTHER" id="PTHR43685">
    <property type="entry name" value="GLYCOSYLTRANSFERASE"/>
    <property type="match status" value="1"/>
</dbReference>
<dbReference type="Pfam" id="PF00535">
    <property type="entry name" value="Glycos_transf_2"/>
    <property type="match status" value="1"/>
</dbReference>
<accession>A0A3N1D953</accession>